<evidence type="ECO:0000256" key="3">
    <source>
        <dbReference type="ARBA" id="ARBA00022679"/>
    </source>
</evidence>
<reference evidence="8" key="1">
    <citation type="submission" date="2016-10" db="EMBL/GenBank/DDBJ databases">
        <authorList>
            <person name="de Groot N.N."/>
        </authorList>
    </citation>
    <scope>NUCLEOTIDE SEQUENCE</scope>
</reference>
<dbReference type="Gene3D" id="3.40.1390.10">
    <property type="entry name" value="MurE/MurF, N-terminal domain"/>
    <property type="match status" value="1"/>
</dbReference>
<dbReference type="SUPFAM" id="SSF51161">
    <property type="entry name" value="Trimeric LpxA-like enzymes"/>
    <property type="match status" value="1"/>
</dbReference>
<keyword evidence="6 8" id="KW-0012">Acyltransferase</keyword>
<sequence length="338" mass="36874">MSFTYQQLADLVDGRLVLKTPEIAIESIADVITAKKNQLGYIANSKNIKFLENSKVGLVIVKEEWLNRCASNALVVKNPSLAFAKLTHIFKQKMSSKNEQHSSAVIDNSAIIDKSVKIAAFCVIGANVVIKKNCILQPHCIIEDNVIIDENCYFHPNVKVLIDVKIGKNCEMHSGCVIGSDGFANALDEQSKWHKIAQLGSVVIGDNVEIGANTTIDRGAINNTIIANGVRIDNLVHIAHNVNIGDDSAITACVAIAGSAKIGKRVLIGGNAAIADHINITDDVMITGLTAVDRDITEKGVYTGFMPYIKHKNWLKLSILWRTKVDKIVGFLRIHTKD</sequence>
<dbReference type="PANTHER" id="PTHR43378:SF2">
    <property type="entry name" value="UDP-3-O-ACYLGLUCOSAMINE N-ACYLTRANSFERASE 1, MITOCHONDRIAL-RELATED"/>
    <property type="match status" value="1"/>
</dbReference>
<protein>
    <submittedName>
        <fullName evidence="8">UDP-3-O-[3-hydroxymyristoyl] glucosamine N-acyltransferase</fullName>
        <ecNumber evidence="8">2.3.1.191</ecNumber>
    </submittedName>
</protein>
<dbReference type="EC" id="2.3.1.191" evidence="8"/>
<name>A0A1W1BFB2_9ZZZZ</name>
<evidence type="ECO:0000259" key="7">
    <source>
        <dbReference type="Pfam" id="PF04613"/>
    </source>
</evidence>
<dbReference type="InterPro" id="IPR007691">
    <property type="entry name" value="LpxD"/>
</dbReference>
<dbReference type="EMBL" id="FPHJ01000004">
    <property type="protein sequence ID" value="SFV52202.1"/>
    <property type="molecule type" value="Genomic_DNA"/>
</dbReference>
<proteinExistence type="inferred from homology"/>
<dbReference type="GO" id="GO:0016410">
    <property type="term" value="F:N-acyltransferase activity"/>
    <property type="evidence" value="ECO:0007669"/>
    <property type="project" value="InterPro"/>
</dbReference>
<dbReference type="InterPro" id="IPR001451">
    <property type="entry name" value="Hexapep"/>
</dbReference>
<dbReference type="AlphaFoldDB" id="A0A1W1BFB2"/>
<organism evidence="8">
    <name type="scientific">hydrothermal vent metagenome</name>
    <dbReference type="NCBI Taxonomy" id="652676"/>
    <lineage>
        <taxon>unclassified sequences</taxon>
        <taxon>metagenomes</taxon>
        <taxon>ecological metagenomes</taxon>
    </lineage>
</organism>
<keyword evidence="1" id="KW-0444">Lipid biosynthesis</keyword>
<evidence type="ECO:0000313" key="8">
    <source>
        <dbReference type="EMBL" id="SFV52202.1"/>
    </source>
</evidence>
<dbReference type="Pfam" id="PF04613">
    <property type="entry name" value="LpxD"/>
    <property type="match status" value="1"/>
</dbReference>
<evidence type="ECO:0000256" key="2">
    <source>
        <dbReference type="ARBA" id="ARBA00022556"/>
    </source>
</evidence>
<feature type="domain" description="UDP-3-O-[3-hydroxymyristoyl] glucosamine N-acyltransferase non-repeat region" evidence="7">
    <location>
        <begin position="23"/>
        <end position="88"/>
    </location>
</feature>
<accession>A0A1W1BFB2</accession>
<keyword evidence="5" id="KW-0443">Lipid metabolism</keyword>
<dbReference type="GO" id="GO:0009245">
    <property type="term" value="P:lipid A biosynthetic process"/>
    <property type="evidence" value="ECO:0007669"/>
    <property type="project" value="UniProtKB-KW"/>
</dbReference>
<dbReference type="CDD" id="cd03352">
    <property type="entry name" value="LbH_LpxD"/>
    <property type="match status" value="1"/>
</dbReference>
<dbReference type="NCBIfam" id="TIGR01853">
    <property type="entry name" value="lipid_A_lpxD"/>
    <property type="match status" value="1"/>
</dbReference>
<keyword evidence="4" id="KW-0677">Repeat</keyword>
<evidence type="ECO:0000256" key="1">
    <source>
        <dbReference type="ARBA" id="ARBA00022516"/>
    </source>
</evidence>
<gene>
    <name evidence="8" type="ORF">MNB_SUP05-5-624</name>
</gene>
<evidence type="ECO:0000256" key="4">
    <source>
        <dbReference type="ARBA" id="ARBA00022737"/>
    </source>
</evidence>
<dbReference type="GO" id="GO:0103118">
    <property type="term" value="F:UDP-3-O-[(3R)-3-hydroxyacyl]-glucosamine N-acyltransferase activity"/>
    <property type="evidence" value="ECO:0007669"/>
    <property type="project" value="UniProtKB-EC"/>
</dbReference>
<evidence type="ECO:0000256" key="5">
    <source>
        <dbReference type="ARBA" id="ARBA00023098"/>
    </source>
</evidence>
<dbReference type="InterPro" id="IPR020573">
    <property type="entry name" value="UDP_GlcNAc_AcTrfase_non-rep"/>
</dbReference>
<dbReference type="Pfam" id="PF00132">
    <property type="entry name" value="Hexapep"/>
    <property type="match status" value="1"/>
</dbReference>
<evidence type="ECO:0000256" key="6">
    <source>
        <dbReference type="ARBA" id="ARBA00023315"/>
    </source>
</evidence>
<dbReference type="InterPro" id="IPR011004">
    <property type="entry name" value="Trimer_LpxA-like_sf"/>
</dbReference>
<dbReference type="NCBIfam" id="NF002060">
    <property type="entry name" value="PRK00892.1"/>
    <property type="match status" value="1"/>
</dbReference>
<dbReference type="GO" id="GO:0016020">
    <property type="term" value="C:membrane"/>
    <property type="evidence" value="ECO:0007669"/>
    <property type="project" value="GOC"/>
</dbReference>
<dbReference type="HAMAP" id="MF_00523">
    <property type="entry name" value="LpxD"/>
    <property type="match status" value="1"/>
</dbReference>
<dbReference type="Gene3D" id="2.160.10.10">
    <property type="entry name" value="Hexapeptide repeat proteins"/>
    <property type="match status" value="1"/>
</dbReference>
<dbReference type="PANTHER" id="PTHR43378">
    <property type="entry name" value="UDP-3-O-ACYLGLUCOSAMINE N-ACYLTRANSFERASE"/>
    <property type="match status" value="1"/>
</dbReference>
<keyword evidence="3 8" id="KW-0808">Transferase</keyword>
<keyword evidence="2" id="KW-0441">Lipid A biosynthesis</keyword>